<dbReference type="Gene3D" id="6.10.250.790">
    <property type="match status" value="1"/>
</dbReference>
<name>A0ABS6EWN9_9CLOT</name>
<gene>
    <name evidence="11" type="primary">zapA</name>
    <name evidence="11" type="ORF">KQI89_02590</name>
</gene>
<dbReference type="PANTHER" id="PTHR34981">
    <property type="entry name" value="CELL DIVISION PROTEIN ZAPA"/>
    <property type="match status" value="1"/>
</dbReference>
<comment type="subcellular location">
    <subcellularLocation>
        <location evidence="1">Cytoplasm</location>
    </subcellularLocation>
</comment>
<organism evidence="11 12">
    <name type="scientific">Clostridium simiarum</name>
    <dbReference type="NCBI Taxonomy" id="2841506"/>
    <lineage>
        <taxon>Bacteria</taxon>
        <taxon>Bacillati</taxon>
        <taxon>Bacillota</taxon>
        <taxon>Clostridia</taxon>
        <taxon>Eubacteriales</taxon>
        <taxon>Clostridiaceae</taxon>
        <taxon>Clostridium</taxon>
    </lineage>
</organism>
<evidence type="ECO:0000256" key="5">
    <source>
        <dbReference type="ARBA" id="ARBA00023210"/>
    </source>
</evidence>
<sequence length="200" mass="23274">MNVITVKINGIDYNLKGDESEEYLHKIANCVDKKLKSIMDNNKKLSVSSASILTSMNVVDDLFKSETKLISLTEKIERLENTEIDLKEQLEVLKKQLVHMENYNNELQSKINSIESQKNNSGELKDELDKLKGQNKHLEENAKIYLKENQELKAFNKELKFQLQSSKYKLIDMQHRLLENQIDLVKIKKERNPLVADKVK</sequence>
<evidence type="ECO:0000256" key="1">
    <source>
        <dbReference type="ARBA" id="ARBA00004496"/>
    </source>
</evidence>
<reference evidence="11 12" key="1">
    <citation type="submission" date="2021-06" db="EMBL/GenBank/DDBJ databases">
        <authorList>
            <person name="Sun Q."/>
            <person name="Li D."/>
        </authorList>
    </citation>
    <scope>NUCLEOTIDE SEQUENCE [LARGE SCALE GENOMIC DNA]</scope>
    <source>
        <strain evidence="11 12">MSJ-4</strain>
    </source>
</reference>
<keyword evidence="6" id="KW-0131">Cell cycle</keyword>
<dbReference type="InterPro" id="IPR053712">
    <property type="entry name" value="Bac_CellDiv_Activator"/>
</dbReference>
<keyword evidence="12" id="KW-1185">Reference proteome</keyword>
<comment type="caution">
    <text evidence="11">The sequence shown here is derived from an EMBL/GenBank/DDBJ whole genome shotgun (WGS) entry which is preliminary data.</text>
</comment>
<dbReference type="Proteomes" id="UP000736583">
    <property type="component" value="Unassembled WGS sequence"/>
</dbReference>
<evidence type="ECO:0000313" key="11">
    <source>
        <dbReference type="EMBL" id="MBU5590637.1"/>
    </source>
</evidence>
<dbReference type="InterPro" id="IPR007838">
    <property type="entry name" value="Cell_div_ZapA-like"/>
</dbReference>
<evidence type="ECO:0000256" key="7">
    <source>
        <dbReference type="ARBA" id="ARBA00024910"/>
    </source>
</evidence>
<proteinExistence type="predicted"/>
<dbReference type="InterPro" id="IPR036192">
    <property type="entry name" value="Cell_div_ZapA-like_sf"/>
</dbReference>
<evidence type="ECO:0000256" key="4">
    <source>
        <dbReference type="ARBA" id="ARBA00022618"/>
    </source>
</evidence>
<dbReference type="PANTHER" id="PTHR34981:SF1">
    <property type="entry name" value="CELL DIVISION PROTEIN ZAPA"/>
    <property type="match status" value="1"/>
</dbReference>
<evidence type="ECO:0000256" key="9">
    <source>
        <dbReference type="ARBA" id="ARBA00033158"/>
    </source>
</evidence>
<keyword evidence="5" id="KW-0717">Septation</keyword>
<dbReference type="SUPFAM" id="SSF102829">
    <property type="entry name" value="Cell division protein ZapA-like"/>
    <property type="match status" value="1"/>
</dbReference>
<evidence type="ECO:0000256" key="6">
    <source>
        <dbReference type="ARBA" id="ARBA00023306"/>
    </source>
</evidence>
<evidence type="ECO:0000256" key="10">
    <source>
        <dbReference type="SAM" id="Coils"/>
    </source>
</evidence>
<dbReference type="EMBL" id="JAHLQL010000001">
    <property type="protein sequence ID" value="MBU5590637.1"/>
    <property type="molecule type" value="Genomic_DNA"/>
</dbReference>
<evidence type="ECO:0000256" key="3">
    <source>
        <dbReference type="ARBA" id="ARBA00022490"/>
    </source>
</evidence>
<keyword evidence="10" id="KW-0175">Coiled coil</keyword>
<dbReference type="Pfam" id="PF05164">
    <property type="entry name" value="ZapA"/>
    <property type="match status" value="1"/>
</dbReference>
<evidence type="ECO:0000256" key="2">
    <source>
        <dbReference type="ARBA" id="ARBA00015195"/>
    </source>
</evidence>
<comment type="function">
    <text evidence="7">Activator of cell division through the inhibition of FtsZ GTPase activity, therefore promoting FtsZ assembly into bundles of protofilaments necessary for the formation of the division Z ring. It is recruited early at mid-cell but it is not essential for cell division.</text>
</comment>
<dbReference type="GO" id="GO:0051301">
    <property type="term" value="P:cell division"/>
    <property type="evidence" value="ECO:0007669"/>
    <property type="project" value="UniProtKB-KW"/>
</dbReference>
<comment type="subunit">
    <text evidence="8">Homodimer. Interacts with FtsZ.</text>
</comment>
<evidence type="ECO:0000313" key="12">
    <source>
        <dbReference type="Proteomes" id="UP000736583"/>
    </source>
</evidence>
<evidence type="ECO:0000256" key="8">
    <source>
        <dbReference type="ARBA" id="ARBA00026068"/>
    </source>
</evidence>
<keyword evidence="4 11" id="KW-0132">Cell division</keyword>
<protein>
    <recommendedName>
        <fullName evidence="2">Cell division protein ZapA</fullName>
    </recommendedName>
    <alternativeName>
        <fullName evidence="9">Z ring-associated protein ZapA</fullName>
    </alternativeName>
</protein>
<accession>A0ABS6EWN9</accession>
<keyword evidence="3" id="KW-0963">Cytoplasm</keyword>
<dbReference type="RefSeq" id="WP_032121572.1">
    <property type="nucleotide sequence ID" value="NZ_JAHLQL010000001.1"/>
</dbReference>
<feature type="coiled-coil region" evidence="10">
    <location>
        <begin position="62"/>
        <end position="148"/>
    </location>
</feature>